<feature type="region of interest" description="Disordered" evidence="1">
    <location>
        <begin position="47"/>
        <end position="175"/>
    </location>
</feature>
<dbReference type="Proteomes" id="UP001150238">
    <property type="component" value="Unassembled WGS sequence"/>
</dbReference>
<feature type="region of interest" description="Disordered" evidence="1">
    <location>
        <begin position="1"/>
        <end position="20"/>
    </location>
</feature>
<protein>
    <submittedName>
        <fullName evidence="2">Uncharacterized protein</fullName>
    </submittedName>
</protein>
<evidence type="ECO:0000256" key="1">
    <source>
        <dbReference type="SAM" id="MobiDB-lite"/>
    </source>
</evidence>
<evidence type="ECO:0000313" key="2">
    <source>
        <dbReference type="EMBL" id="KAJ4493517.1"/>
    </source>
</evidence>
<dbReference type="AlphaFoldDB" id="A0A9W9DZP0"/>
<dbReference type="EMBL" id="JANVFS010000003">
    <property type="protein sequence ID" value="KAJ4493517.1"/>
    <property type="molecule type" value="Genomic_DNA"/>
</dbReference>
<organism evidence="2 3">
    <name type="scientific">Lentinula lateritia</name>
    <dbReference type="NCBI Taxonomy" id="40482"/>
    <lineage>
        <taxon>Eukaryota</taxon>
        <taxon>Fungi</taxon>
        <taxon>Dikarya</taxon>
        <taxon>Basidiomycota</taxon>
        <taxon>Agaricomycotina</taxon>
        <taxon>Agaricomycetes</taxon>
        <taxon>Agaricomycetidae</taxon>
        <taxon>Agaricales</taxon>
        <taxon>Marasmiineae</taxon>
        <taxon>Omphalotaceae</taxon>
        <taxon>Lentinula</taxon>
    </lineage>
</organism>
<comment type="caution">
    <text evidence="2">The sequence shown here is derived from an EMBL/GenBank/DDBJ whole genome shotgun (WGS) entry which is preliminary data.</text>
</comment>
<evidence type="ECO:0000313" key="3">
    <source>
        <dbReference type="Proteomes" id="UP001150238"/>
    </source>
</evidence>
<name>A0A9W9DZP0_9AGAR</name>
<feature type="compositionally biased region" description="Basic and acidic residues" evidence="1">
    <location>
        <begin position="131"/>
        <end position="142"/>
    </location>
</feature>
<gene>
    <name evidence="2" type="ORF">C8J55DRAFT_554953</name>
</gene>
<reference evidence="2" key="1">
    <citation type="submission" date="2022-08" db="EMBL/GenBank/DDBJ databases">
        <authorList>
            <consortium name="DOE Joint Genome Institute"/>
            <person name="Min B."/>
            <person name="Riley R."/>
            <person name="Sierra-Patev S."/>
            <person name="Naranjo-Ortiz M."/>
            <person name="Looney B."/>
            <person name="Konkel Z."/>
            <person name="Slot J.C."/>
            <person name="Sakamoto Y."/>
            <person name="Steenwyk J.L."/>
            <person name="Rokas A."/>
            <person name="Carro J."/>
            <person name="Camarero S."/>
            <person name="Ferreira P."/>
            <person name="Molpeceres G."/>
            <person name="Ruiz-Duenas F.J."/>
            <person name="Serrano A."/>
            <person name="Henrissat B."/>
            <person name="Drula E."/>
            <person name="Hughes K.W."/>
            <person name="Mata J.L."/>
            <person name="Ishikawa N.K."/>
            <person name="Vargas-Isla R."/>
            <person name="Ushijima S."/>
            <person name="Smith C.A."/>
            <person name="Ahrendt S."/>
            <person name="Andreopoulos W."/>
            <person name="He G."/>
            <person name="Labutti K."/>
            <person name="Lipzen A."/>
            <person name="Ng V."/>
            <person name="Sandor L."/>
            <person name="Barry K."/>
            <person name="Martinez A.T."/>
            <person name="Xiao Y."/>
            <person name="Gibbons J.G."/>
            <person name="Terashima K."/>
            <person name="Hibbett D.S."/>
            <person name="Grigoriev I.V."/>
        </authorList>
    </citation>
    <scope>NUCLEOTIDE SEQUENCE</scope>
    <source>
        <strain evidence="2">Sp2 HRB7682 ss15</strain>
    </source>
</reference>
<feature type="compositionally biased region" description="Polar residues" evidence="1">
    <location>
        <begin position="58"/>
        <end position="88"/>
    </location>
</feature>
<sequence length="175" mass="18833">MPPVANGGEDNNIGPGQQADCEEVEQMLFAIDAELSLISAQSAAIKGDSMVGKEADKSGQTCVESNTGSAETSNGDKGQGAPSESRNMGNPPCHTKQRSTNVEDDADDEGQDLPLERQSTEAQSESEEVDDPPHCTRQRSTDVEDDMDDMHGQWTDDEDELDELCKVDSNENKQG</sequence>
<proteinExistence type="predicted"/>
<reference evidence="2" key="2">
    <citation type="journal article" date="2023" name="Proc. Natl. Acad. Sci. U.S.A.">
        <title>A global phylogenomic analysis of the shiitake genus Lentinula.</title>
        <authorList>
            <person name="Sierra-Patev S."/>
            <person name="Min B."/>
            <person name="Naranjo-Ortiz M."/>
            <person name="Looney B."/>
            <person name="Konkel Z."/>
            <person name="Slot J.C."/>
            <person name="Sakamoto Y."/>
            <person name="Steenwyk J.L."/>
            <person name="Rokas A."/>
            <person name="Carro J."/>
            <person name="Camarero S."/>
            <person name="Ferreira P."/>
            <person name="Molpeceres G."/>
            <person name="Ruiz-Duenas F.J."/>
            <person name="Serrano A."/>
            <person name="Henrissat B."/>
            <person name="Drula E."/>
            <person name="Hughes K.W."/>
            <person name="Mata J.L."/>
            <person name="Ishikawa N.K."/>
            <person name="Vargas-Isla R."/>
            <person name="Ushijima S."/>
            <person name="Smith C.A."/>
            <person name="Donoghue J."/>
            <person name="Ahrendt S."/>
            <person name="Andreopoulos W."/>
            <person name="He G."/>
            <person name="LaButti K."/>
            <person name="Lipzen A."/>
            <person name="Ng V."/>
            <person name="Riley R."/>
            <person name="Sandor L."/>
            <person name="Barry K."/>
            <person name="Martinez A.T."/>
            <person name="Xiao Y."/>
            <person name="Gibbons J.G."/>
            <person name="Terashima K."/>
            <person name="Grigoriev I.V."/>
            <person name="Hibbett D."/>
        </authorList>
    </citation>
    <scope>NUCLEOTIDE SEQUENCE</scope>
    <source>
        <strain evidence="2">Sp2 HRB7682 ss15</strain>
    </source>
</reference>
<feature type="compositionally biased region" description="Acidic residues" evidence="1">
    <location>
        <begin position="102"/>
        <end position="111"/>
    </location>
</feature>
<accession>A0A9W9DZP0</accession>
<feature type="compositionally biased region" description="Basic and acidic residues" evidence="1">
    <location>
        <begin position="163"/>
        <end position="175"/>
    </location>
</feature>